<dbReference type="SUPFAM" id="SSF52540">
    <property type="entry name" value="P-loop containing nucleoside triphosphate hydrolases"/>
    <property type="match status" value="1"/>
</dbReference>
<dbReference type="InterPro" id="IPR004596">
    <property type="entry name" value="Cell_div_suppressor_SulA"/>
</dbReference>
<dbReference type="Proteomes" id="UP000429555">
    <property type="component" value="Unassembled WGS sequence"/>
</dbReference>
<accession>A0A6I4L2A1</accession>
<keyword evidence="1" id="KW-0808">Transferase</keyword>
<evidence type="ECO:0000313" key="2">
    <source>
        <dbReference type="Proteomes" id="UP000429555"/>
    </source>
</evidence>
<protein>
    <submittedName>
        <fullName evidence="1">CDP-glycerol--UDP-pyrophosphoryl-N-acetylglucosaminyl-N-acetylmannosamine glycerophosphotransferase</fullName>
    </submittedName>
</protein>
<name>A0A6I4L2A1_9PSED</name>
<dbReference type="AlphaFoldDB" id="A0A6I4L2A1"/>
<dbReference type="GO" id="GO:0009432">
    <property type="term" value="P:SOS response"/>
    <property type="evidence" value="ECO:0007669"/>
    <property type="project" value="InterPro"/>
</dbReference>
<comment type="caution">
    <text evidence="1">The sequence shown here is derived from an EMBL/GenBank/DDBJ whole genome shotgun (WGS) entry which is preliminary data.</text>
</comment>
<dbReference type="EMBL" id="WKJZ01000001">
    <property type="protein sequence ID" value="MVW76103.1"/>
    <property type="molecule type" value="Genomic_DNA"/>
</dbReference>
<dbReference type="GO" id="GO:0016740">
    <property type="term" value="F:transferase activity"/>
    <property type="evidence" value="ECO:0007669"/>
    <property type="project" value="UniProtKB-KW"/>
</dbReference>
<dbReference type="InterPro" id="IPR027417">
    <property type="entry name" value="P-loop_NTPase"/>
</dbReference>
<dbReference type="Pfam" id="PF03846">
    <property type="entry name" value="SulA"/>
    <property type="match status" value="1"/>
</dbReference>
<dbReference type="Gene3D" id="3.40.50.300">
    <property type="entry name" value="P-loop containing nucleotide triphosphate hydrolases"/>
    <property type="match status" value="1"/>
</dbReference>
<evidence type="ECO:0000313" key="1">
    <source>
        <dbReference type="EMBL" id="MVW76103.1"/>
    </source>
</evidence>
<sequence length="175" mass="19406">MQFPQSLNRTQLSLFEAFVASALPSAKAESPRNPWLEDALRFDDNGVFTTPQPVEETPAFSEIVLRGAAGNCLSLLAPILRELSDNQDKRWLTLIAPPSSLTQNWLREAGLNRERILLLHPRGEQSPLQLAQHALELGRSHTVVSWLNPLEPKARQTLEQAAQQGQAQSLNISLG</sequence>
<gene>
    <name evidence="1" type="ORF">GJV18_12320</name>
</gene>
<dbReference type="NCBIfam" id="NF041583">
    <property type="entry name" value="SOS_SulA_aeru"/>
    <property type="match status" value="1"/>
</dbReference>
<reference evidence="1 2" key="1">
    <citation type="submission" date="2019-11" db="EMBL/GenBank/DDBJ databases">
        <title>Pseudomonas flavidum sp. nov., isolated from Baiyang Lake.</title>
        <authorList>
            <person name="Zhao Y."/>
        </authorList>
    </citation>
    <scope>NUCLEOTIDE SEQUENCE [LARGE SCALE GENOMIC DNA]</scope>
    <source>
        <strain evidence="2">R-22-3 w-18</strain>
    </source>
</reference>
<dbReference type="RefSeq" id="WP_160345820.1">
    <property type="nucleotide sequence ID" value="NZ_WKJZ01000001.1"/>
</dbReference>
<proteinExistence type="predicted"/>
<organism evidence="1 2">
    <name type="scientific">Pseudomonas xionganensis</name>
    <dbReference type="NCBI Taxonomy" id="2654845"/>
    <lineage>
        <taxon>Bacteria</taxon>
        <taxon>Pseudomonadati</taxon>
        <taxon>Pseudomonadota</taxon>
        <taxon>Gammaproteobacteria</taxon>
        <taxon>Pseudomonadales</taxon>
        <taxon>Pseudomonadaceae</taxon>
        <taxon>Pseudomonas</taxon>
    </lineage>
</organism>
<keyword evidence="2" id="KW-1185">Reference proteome</keyword>
<dbReference type="GO" id="GO:0051782">
    <property type="term" value="P:negative regulation of cell division"/>
    <property type="evidence" value="ECO:0007669"/>
    <property type="project" value="InterPro"/>
</dbReference>